<dbReference type="InterPro" id="IPR036812">
    <property type="entry name" value="NAD(P)_OxRdtase_dom_sf"/>
</dbReference>
<dbReference type="PANTHER" id="PTHR11732">
    <property type="entry name" value="ALDO/KETO REDUCTASE"/>
    <property type="match status" value="1"/>
</dbReference>
<dbReference type="PROSITE" id="PS00063">
    <property type="entry name" value="ALDOKETO_REDUCTASE_3"/>
    <property type="match status" value="1"/>
</dbReference>
<dbReference type="STRING" id="71139.A0A059B0U5"/>
<dbReference type="EMBL" id="KK198760">
    <property type="protein sequence ID" value="KCW59748.1"/>
    <property type="molecule type" value="Genomic_DNA"/>
</dbReference>
<dbReference type="InterPro" id="IPR023210">
    <property type="entry name" value="NADP_OxRdtase_dom"/>
</dbReference>
<evidence type="ECO:0000313" key="2">
    <source>
        <dbReference type="EMBL" id="KCW59748.1"/>
    </source>
</evidence>
<proteinExistence type="predicted"/>
<feature type="domain" description="NADP-dependent oxidoreductase" evidence="1">
    <location>
        <begin position="1"/>
        <end position="93"/>
    </location>
</feature>
<dbReference type="Gramene" id="KCW59748">
    <property type="protein sequence ID" value="KCW59748"/>
    <property type="gene ID" value="EUGRSUZ_H02496"/>
</dbReference>
<dbReference type="Gene3D" id="3.20.20.100">
    <property type="entry name" value="NADP-dependent oxidoreductase domain"/>
    <property type="match status" value="1"/>
</dbReference>
<sequence>MNPLWQQKKPREFCKANNVIITAFSPLGARGANWGTNEVMDNESLKEIAKARGKSIAQVCLRWLYEQGVTFVVKSFKKERLKENLGIFDWELT</sequence>
<dbReference type="AlphaFoldDB" id="A0A059B0U5"/>
<dbReference type="InterPro" id="IPR018170">
    <property type="entry name" value="Aldo/ket_reductase_CS"/>
</dbReference>
<organism evidence="2">
    <name type="scientific">Eucalyptus grandis</name>
    <name type="common">Flooded gum</name>
    <dbReference type="NCBI Taxonomy" id="71139"/>
    <lineage>
        <taxon>Eukaryota</taxon>
        <taxon>Viridiplantae</taxon>
        <taxon>Streptophyta</taxon>
        <taxon>Embryophyta</taxon>
        <taxon>Tracheophyta</taxon>
        <taxon>Spermatophyta</taxon>
        <taxon>Magnoliopsida</taxon>
        <taxon>eudicotyledons</taxon>
        <taxon>Gunneridae</taxon>
        <taxon>Pentapetalae</taxon>
        <taxon>rosids</taxon>
        <taxon>malvids</taxon>
        <taxon>Myrtales</taxon>
        <taxon>Myrtaceae</taxon>
        <taxon>Myrtoideae</taxon>
        <taxon>Eucalypteae</taxon>
        <taxon>Eucalyptus</taxon>
    </lineage>
</organism>
<protein>
    <recommendedName>
        <fullName evidence="1">NADP-dependent oxidoreductase domain-containing protein</fullName>
    </recommendedName>
</protein>
<name>A0A059B0U5_EUCGR</name>
<dbReference type="GO" id="GO:0016491">
    <property type="term" value="F:oxidoreductase activity"/>
    <property type="evidence" value="ECO:0007669"/>
    <property type="project" value="InterPro"/>
</dbReference>
<gene>
    <name evidence="2" type="ORF">EUGRSUZ_H02496</name>
</gene>
<dbReference type="Pfam" id="PF00248">
    <property type="entry name" value="Aldo_ket_red"/>
    <property type="match status" value="1"/>
</dbReference>
<evidence type="ECO:0000259" key="1">
    <source>
        <dbReference type="Pfam" id="PF00248"/>
    </source>
</evidence>
<accession>A0A059B0U5</accession>
<dbReference type="InParanoid" id="A0A059B0U5"/>
<dbReference type="OMA" id="PREFCKA"/>
<reference evidence="2" key="1">
    <citation type="submission" date="2013-07" db="EMBL/GenBank/DDBJ databases">
        <title>The genome of Eucalyptus grandis.</title>
        <authorList>
            <person name="Schmutz J."/>
            <person name="Hayes R."/>
            <person name="Myburg A."/>
            <person name="Tuskan G."/>
            <person name="Grattapaglia D."/>
            <person name="Rokhsar D.S."/>
        </authorList>
    </citation>
    <scope>NUCLEOTIDE SEQUENCE</scope>
    <source>
        <tissue evidence="2">Leaf extractions</tissue>
    </source>
</reference>
<dbReference type="SUPFAM" id="SSF51430">
    <property type="entry name" value="NAD(P)-linked oxidoreductase"/>
    <property type="match status" value="1"/>
</dbReference>
<dbReference type="InterPro" id="IPR020471">
    <property type="entry name" value="AKR"/>
</dbReference>